<sequence>MLTATPVLETPRSLIDIHVGERVAVGAVLFDVVRDHCLSIGIQTGVVMRCECCTSRSVRLRRDDGMQIELDRVYAAFVEVQPLH</sequence>
<dbReference type="KEGG" id="ggr:HKW67_20430"/>
<keyword evidence="2" id="KW-1185">Reference proteome</keyword>
<proteinExistence type="predicted"/>
<gene>
    <name evidence="1" type="ORF">HKW67_20430</name>
</gene>
<evidence type="ECO:0000313" key="2">
    <source>
        <dbReference type="Proteomes" id="UP000500938"/>
    </source>
</evidence>
<protein>
    <recommendedName>
        <fullName evidence="3">Ferrous iron transport protein A</fullName>
    </recommendedName>
</protein>
<organism evidence="1 2">
    <name type="scientific">Gemmatimonas groenlandica</name>
    <dbReference type="NCBI Taxonomy" id="2732249"/>
    <lineage>
        <taxon>Bacteria</taxon>
        <taxon>Pseudomonadati</taxon>
        <taxon>Gemmatimonadota</taxon>
        <taxon>Gemmatimonadia</taxon>
        <taxon>Gemmatimonadales</taxon>
        <taxon>Gemmatimonadaceae</taxon>
        <taxon>Gemmatimonas</taxon>
    </lineage>
</organism>
<evidence type="ECO:0008006" key="3">
    <source>
        <dbReference type="Google" id="ProtNLM"/>
    </source>
</evidence>
<dbReference type="EMBL" id="CP053085">
    <property type="protein sequence ID" value="QJR37719.1"/>
    <property type="molecule type" value="Genomic_DNA"/>
</dbReference>
<reference evidence="1 2" key="1">
    <citation type="submission" date="2020-05" db="EMBL/GenBank/DDBJ databases">
        <title>Complete genome sequence of Gemmatimonas greenlandica TET16.</title>
        <authorList>
            <person name="Zeng Y."/>
        </authorList>
    </citation>
    <scope>NUCLEOTIDE SEQUENCE [LARGE SCALE GENOMIC DNA]</scope>
    <source>
        <strain evidence="1 2">TET16</strain>
    </source>
</reference>
<dbReference type="AlphaFoldDB" id="A0A6M4IVE9"/>
<dbReference type="RefSeq" id="WP_171227154.1">
    <property type="nucleotide sequence ID" value="NZ_CP053085.1"/>
</dbReference>
<name>A0A6M4IVE9_9BACT</name>
<accession>A0A6M4IVE9</accession>
<dbReference type="Proteomes" id="UP000500938">
    <property type="component" value="Chromosome"/>
</dbReference>
<evidence type="ECO:0000313" key="1">
    <source>
        <dbReference type="EMBL" id="QJR37719.1"/>
    </source>
</evidence>